<dbReference type="InterPro" id="IPR053137">
    <property type="entry name" value="NLR-like"/>
</dbReference>
<dbReference type="InterPro" id="IPR027417">
    <property type="entry name" value="P-loop_NTPase"/>
</dbReference>
<dbReference type="SUPFAM" id="SSF52540">
    <property type="entry name" value="P-loop containing nucleoside triphosphate hydrolases"/>
    <property type="match status" value="1"/>
</dbReference>
<dbReference type="Pfam" id="PF00931">
    <property type="entry name" value="NB-ARC"/>
    <property type="match status" value="1"/>
</dbReference>
<organism evidence="2 3">
    <name type="scientific">Schizothecium vesticola</name>
    <dbReference type="NCBI Taxonomy" id="314040"/>
    <lineage>
        <taxon>Eukaryota</taxon>
        <taxon>Fungi</taxon>
        <taxon>Dikarya</taxon>
        <taxon>Ascomycota</taxon>
        <taxon>Pezizomycotina</taxon>
        <taxon>Sordariomycetes</taxon>
        <taxon>Sordariomycetidae</taxon>
        <taxon>Sordariales</taxon>
        <taxon>Schizotheciaceae</taxon>
        <taxon>Schizothecium</taxon>
    </lineage>
</organism>
<dbReference type="Gene3D" id="1.25.40.10">
    <property type="entry name" value="Tetratricopeptide repeat domain"/>
    <property type="match status" value="2"/>
</dbReference>
<dbReference type="SUPFAM" id="SSF48452">
    <property type="entry name" value="TPR-like"/>
    <property type="match status" value="2"/>
</dbReference>
<dbReference type="Gene3D" id="3.40.50.300">
    <property type="entry name" value="P-loop containing nucleotide triphosphate hydrolases"/>
    <property type="match status" value="1"/>
</dbReference>
<evidence type="ECO:0000259" key="1">
    <source>
        <dbReference type="Pfam" id="PF00931"/>
    </source>
</evidence>
<dbReference type="EMBL" id="JAUKUD010000004">
    <property type="protein sequence ID" value="KAK0746766.1"/>
    <property type="molecule type" value="Genomic_DNA"/>
</dbReference>
<dbReference type="InterPro" id="IPR011990">
    <property type="entry name" value="TPR-like_helical_dom_sf"/>
</dbReference>
<dbReference type="InterPro" id="IPR002182">
    <property type="entry name" value="NB-ARC"/>
</dbReference>
<dbReference type="Pfam" id="PF13424">
    <property type="entry name" value="TPR_12"/>
    <property type="match status" value="3"/>
</dbReference>
<dbReference type="GO" id="GO:0043531">
    <property type="term" value="F:ADP binding"/>
    <property type="evidence" value="ECO:0007669"/>
    <property type="project" value="InterPro"/>
</dbReference>
<comment type="caution">
    <text evidence="2">The sequence shown here is derived from an EMBL/GenBank/DDBJ whole genome shotgun (WGS) entry which is preliminary data.</text>
</comment>
<proteinExistence type="predicted"/>
<reference evidence="2" key="1">
    <citation type="submission" date="2023-06" db="EMBL/GenBank/DDBJ databases">
        <title>Genome-scale phylogeny and comparative genomics of the fungal order Sordariales.</title>
        <authorList>
            <consortium name="Lawrence Berkeley National Laboratory"/>
            <person name="Hensen N."/>
            <person name="Bonometti L."/>
            <person name="Westerberg I."/>
            <person name="Brannstrom I.O."/>
            <person name="Guillou S."/>
            <person name="Cros-Aarteil S."/>
            <person name="Calhoun S."/>
            <person name="Haridas S."/>
            <person name="Kuo A."/>
            <person name="Mondo S."/>
            <person name="Pangilinan J."/>
            <person name="Riley R."/>
            <person name="LaButti K."/>
            <person name="Andreopoulos B."/>
            <person name="Lipzen A."/>
            <person name="Chen C."/>
            <person name="Yanf M."/>
            <person name="Daum C."/>
            <person name="Ng V."/>
            <person name="Clum A."/>
            <person name="Steindorff A."/>
            <person name="Ohm R."/>
            <person name="Martin F."/>
            <person name="Silar P."/>
            <person name="Natvig D."/>
            <person name="Lalanne C."/>
            <person name="Gautier V."/>
            <person name="Ament-velasquez S.L."/>
            <person name="Kruys A."/>
            <person name="Hutchinson M.I."/>
            <person name="Powell A.J."/>
            <person name="Barry K."/>
            <person name="Miller A.N."/>
            <person name="Grigoriev I.V."/>
            <person name="Debuchy R."/>
            <person name="Gladieux P."/>
            <person name="Thoren M.H."/>
            <person name="Johannesson H."/>
        </authorList>
    </citation>
    <scope>NUCLEOTIDE SEQUENCE</scope>
    <source>
        <strain evidence="2">SMH3187-1</strain>
    </source>
</reference>
<protein>
    <submittedName>
        <fullName evidence="2">Kinesin light chain</fullName>
    </submittedName>
</protein>
<dbReference type="AlphaFoldDB" id="A0AA40EWN1"/>
<gene>
    <name evidence="2" type="ORF">B0T18DRAFT_159220</name>
</gene>
<evidence type="ECO:0000313" key="3">
    <source>
        <dbReference type="Proteomes" id="UP001172155"/>
    </source>
</evidence>
<dbReference type="Proteomes" id="UP001172155">
    <property type="component" value="Unassembled WGS sequence"/>
</dbReference>
<dbReference type="PANTHER" id="PTHR46082:SF6">
    <property type="entry name" value="AAA+ ATPASE DOMAIN-CONTAINING PROTEIN-RELATED"/>
    <property type="match status" value="1"/>
</dbReference>
<dbReference type="Pfam" id="PF13374">
    <property type="entry name" value="TPR_10"/>
    <property type="match status" value="1"/>
</dbReference>
<keyword evidence="3" id="KW-1185">Reference proteome</keyword>
<dbReference type="SMART" id="SM00028">
    <property type="entry name" value="TPR"/>
    <property type="match status" value="7"/>
</dbReference>
<name>A0AA40EWN1_9PEZI</name>
<dbReference type="PRINTS" id="PR00381">
    <property type="entry name" value="KINESINLIGHT"/>
</dbReference>
<dbReference type="PANTHER" id="PTHR46082">
    <property type="entry name" value="ATP/GTP-BINDING PROTEIN-RELATED"/>
    <property type="match status" value="1"/>
</dbReference>
<feature type="domain" description="NB-ARC" evidence="1">
    <location>
        <begin position="14"/>
        <end position="189"/>
    </location>
</feature>
<accession>A0AA40EWN1</accession>
<dbReference type="InterPro" id="IPR019734">
    <property type="entry name" value="TPR_rpt"/>
</dbReference>
<evidence type="ECO:0000313" key="2">
    <source>
        <dbReference type="EMBL" id="KAK0746766.1"/>
    </source>
</evidence>
<sequence length="722" mass="81142">MVPFERNLSFTGREHELRGLRQALSTGHQTTKVAITGLGGVGKTQLALELVYRIKAEQQNYSVIWIPATSKESLEQAYRNAAGQLGISGCEDDKADVKKLVRDHLSSENAGRWLLVFDNADDVGMWMDKFAPESGRLIDCLPRSSQGSIIFTTRDKKTAVKLAGRNVVELSEMDEAGGKQLLEKYLVDQNLLRSQEDVTAMLARLTYLPLAIVQATVYINANGISLGDYLSLLDEQEEDVIDLLSDDFEDEGRYCDVKNPVATTWLISFDQIRRRDPLAADYLSFMACVDAKDIPKSLLPPGPSRKKVTDAMGTLQGYSFIAKRSADSAVNIHRLVHLATRNWLRKEELLRGWTGRAIARLTEVLGDAGHDNRVVWRSYMPHAYYTLGSRLTSEDDEDTLDLLRKYGICLCYDGRYREAEEPFERVMEICKTKLGADHPDTLSSMANLASTYWYQGRWEEAEKLEVQVLETRKTKLGADHPDTLSSIANLASTYRNQGRWEEAEKLGLQVMETSKTKLGADHLDTLTSMANLASTYRNQGRWEEAEKLEVQVIETFKTKLGADHPDTLSSMANLASTYRYQGRWEEAEKLEVQVLETRKTKLGADHPDTLSSMANLASTYRNQGRREEAEELGVQVMETSSRVLGVEHPDTLTSMNNLAITRESQGRLDEALDLMEQCVQLRQQILGPDHPYTVSSISALRIWEEAGGHIRNETAGISDEQQ</sequence>